<name>A0A6L8VAM2_9BACL</name>
<proteinExistence type="predicted"/>
<organism evidence="1 2">
    <name type="scientific">Paenibacillus silvestris</name>
    <dbReference type="NCBI Taxonomy" id="2606219"/>
    <lineage>
        <taxon>Bacteria</taxon>
        <taxon>Bacillati</taxon>
        <taxon>Bacillota</taxon>
        <taxon>Bacilli</taxon>
        <taxon>Bacillales</taxon>
        <taxon>Paenibacillaceae</taxon>
        <taxon>Paenibacillus</taxon>
    </lineage>
</organism>
<protein>
    <submittedName>
        <fullName evidence="1">Uncharacterized protein</fullName>
    </submittedName>
</protein>
<evidence type="ECO:0000313" key="2">
    <source>
        <dbReference type="Proteomes" id="UP000481087"/>
    </source>
</evidence>
<dbReference type="EMBL" id="WTUZ01000039">
    <property type="protein sequence ID" value="MZQ86696.1"/>
    <property type="molecule type" value="Genomic_DNA"/>
</dbReference>
<gene>
    <name evidence="1" type="ORF">GQF01_31775</name>
</gene>
<evidence type="ECO:0000313" key="1">
    <source>
        <dbReference type="EMBL" id="MZQ86696.1"/>
    </source>
</evidence>
<sequence>MVPIGAIENPWSFSDEITGKTTVNLRYSVAGNEITVETPSKSPADTRILLNPEELAGETGATWEKVGQSRKLAGEIGGKV</sequence>
<comment type="caution">
    <text evidence="1">The sequence shown here is derived from an EMBL/GenBank/DDBJ whole genome shotgun (WGS) entry which is preliminary data.</text>
</comment>
<keyword evidence="2" id="KW-1185">Reference proteome</keyword>
<dbReference type="AlphaFoldDB" id="A0A6L8VAM2"/>
<dbReference type="RefSeq" id="WP_161411080.1">
    <property type="nucleotide sequence ID" value="NZ_WTUZ01000039.1"/>
</dbReference>
<reference evidence="1 2" key="1">
    <citation type="submission" date="2019-12" db="EMBL/GenBank/DDBJ databases">
        <title>Paenibacillus sp. nov. sp. isolated from soil.</title>
        <authorList>
            <person name="Kim J."/>
            <person name="Jeong S.E."/>
            <person name="Jung H.S."/>
            <person name="Jeon C.O."/>
        </authorList>
    </citation>
    <scope>NUCLEOTIDE SEQUENCE [LARGE SCALE GENOMIC DNA]</scope>
    <source>
        <strain evidence="1 2">5J-6</strain>
    </source>
</reference>
<accession>A0A6L8VAM2</accession>
<dbReference type="Proteomes" id="UP000481087">
    <property type="component" value="Unassembled WGS sequence"/>
</dbReference>